<evidence type="ECO:0000256" key="2">
    <source>
        <dbReference type="ARBA" id="ARBA00023054"/>
    </source>
</evidence>
<feature type="compositionally biased region" description="Low complexity" evidence="3">
    <location>
        <begin position="668"/>
        <end position="677"/>
    </location>
</feature>
<dbReference type="EMBL" id="CAJFCW020000005">
    <property type="protein sequence ID" value="CAG9118409.1"/>
    <property type="molecule type" value="Genomic_DNA"/>
</dbReference>
<dbReference type="EMBL" id="CAJFDH010000005">
    <property type="protein sequence ID" value="CAD5223660.1"/>
    <property type="molecule type" value="Genomic_DNA"/>
</dbReference>
<dbReference type="InterPro" id="IPR011993">
    <property type="entry name" value="PH-like_dom_sf"/>
</dbReference>
<feature type="domain" description="MyTH4" evidence="6">
    <location>
        <begin position="752"/>
        <end position="904"/>
    </location>
</feature>
<evidence type="ECO:0000256" key="1">
    <source>
        <dbReference type="ARBA" id="ARBA00022737"/>
    </source>
</evidence>
<organism evidence="7 8">
    <name type="scientific">Bursaphelenchus okinawaensis</name>
    <dbReference type="NCBI Taxonomy" id="465554"/>
    <lineage>
        <taxon>Eukaryota</taxon>
        <taxon>Metazoa</taxon>
        <taxon>Ecdysozoa</taxon>
        <taxon>Nematoda</taxon>
        <taxon>Chromadorea</taxon>
        <taxon>Rhabditida</taxon>
        <taxon>Tylenchina</taxon>
        <taxon>Tylenchomorpha</taxon>
        <taxon>Aphelenchoidea</taxon>
        <taxon>Aphelenchoididae</taxon>
        <taxon>Bursaphelenchus</taxon>
    </lineage>
</organism>
<evidence type="ECO:0008006" key="9">
    <source>
        <dbReference type="Google" id="ProtNLM"/>
    </source>
</evidence>
<dbReference type="SMART" id="SM00295">
    <property type="entry name" value="B41"/>
    <property type="match status" value="1"/>
</dbReference>
<dbReference type="SMART" id="SM00139">
    <property type="entry name" value="MyTH4"/>
    <property type="match status" value="1"/>
</dbReference>
<keyword evidence="1" id="KW-0677">Repeat</keyword>
<dbReference type="Pfam" id="PF00784">
    <property type="entry name" value="MyTH4"/>
    <property type="match status" value="1"/>
</dbReference>
<keyword evidence="8" id="KW-1185">Reference proteome</keyword>
<dbReference type="InterPro" id="IPR000857">
    <property type="entry name" value="MyTH4_dom"/>
</dbReference>
<feature type="compositionally biased region" description="Polar residues" evidence="3">
    <location>
        <begin position="425"/>
        <end position="437"/>
    </location>
</feature>
<dbReference type="Pfam" id="PF00373">
    <property type="entry name" value="FERM_M"/>
    <property type="match status" value="1"/>
</dbReference>
<dbReference type="OrthoDB" id="6285196at2759"/>
<dbReference type="SUPFAM" id="SSF47031">
    <property type="entry name" value="Second domain of FERM"/>
    <property type="match status" value="1"/>
</dbReference>
<evidence type="ECO:0000313" key="8">
    <source>
        <dbReference type="Proteomes" id="UP000614601"/>
    </source>
</evidence>
<dbReference type="AlphaFoldDB" id="A0A811L608"/>
<dbReference type="InterPro" id="IPR038185">
    <property type="entry name" value="MyTH4_dom_sf"/>
</dbReference>
<feature type="domain" description="PH" evidence="4">
    <location>
        <begin position="474"/>
        <end position="574"/>
    </location>
</feature>
<feature type="compositionally biased region" description="Low complexity" evidence="3">
    <location>
        <begin position="134"/>
        <end position="153"/>
    </location>
</feature>
<keyword evidence="2" id="KW-0175">Coiled coil</keyword>
<dbReference type="SMART" id="SM00233">
    <property type="entry name" value="PH"/>
    <property type="match status" value="2"/>
</dbReference>
<feature type="region of interest" description="Disordered" evidence="3">
    <location>
        <begin position="330"/>
        <end position="437"/>
    </location>
</feature>
<dbReference type="SUPFAM" id="SSF50729">
    <property type="entry name" value="PH domain-like"/>
    <property type="match status" value="2"/>
</dbReference>
<feature type="domain" description="FERM" evidence="5">
    <location>
        <begin position="915"/>
        <end position="1232"/>
    </location>
</feature>
<protein>
    <recommendedName>
        <fullName evidence="9">PH domain-containing protein</fullName>
    </recommendedName>
</protein>
<dbReference type="InterPro" id="IPR001849">
    <property type="entry name" value="PH_domain"/>
</dbReference>
<dbReference type="InterPro" id="IPR035963">
    <property type="entry name" value="FERM_2"/>
</dbReference>
<feature type="region of interest" description="Disordered" evidence="3">
    <location>
        <begin position="99"/>
        <end position="170"/>
    </location>
</feature>
<dbReference type="Pfam" id="PF00169">
    <property type="entry name" value="PH"/>
    <property type="match status" value="1"/>
</dbReference>
<evidence type="ECO:0000259" key="4">
    <source>
        <dbReference type="PROSITE" id="PS50003"/>
    </source>
</evidence>
<evidence type="ECO:0000256" key="3">
    <source>
        <dbReference type="SAM" id="MobiDB-lite"/>
    </source>
</evidence>
<dbReference type="PANTHER" id="PTHR22903">
    <property type="entry name" value="PLEKHH PROTEIN"/>
    <property type="match status" value="1"/>
</dbReference>
<dbReference type="CDD" id="cd00821">
    <property type="entry name" value="PH"/>
    <property type="match status" value="1"/>
</dbReference>
<reference evidence="7" key="1">
    <citation type="submission" date="2020-09" db="EMBL/GenBank/DDBJ databases">
        <authorList>
            <person name="Kikuchi T."/>
        </authorList>
    </citation>
    <scope>NUCLEOTIDE SEQUENCE</scope>
    <source>
        <strain evidence="7">SH1</strain>
    </source>
</reference>
<feature type="region of interest" description="Disordered" evidence="3">
    <location>
        <begin position="642"/>
        <end position="681"/>
    </location>
</feature>
<dbReference type="PROSITE" id="PS50057">
    <property type="entry name" value="FERM_3"/>
    <property type="match status" value="1"/>
</dbReference>
<sequence>MVPPGLEAQNERLRQQNQRCANELKALASYAEKTKQWRQSTLFSQSVSGTLPTWMESQARTSDDSGLTSDDTLGDRHILQHPNLHIVSESFRTLMTQSTSAISSSGAKRSPRKSLGKTLDSSGTSTLTMTQGIQSSINSQYHQSSSTESSPSSEHPEPVPQPRKQRPIMGGQMISMSKIKKQIERDSLNSYDAEDDGDSDDEIFDEIVYDETDDNFHAIGEEPAINTDNFNSKTLKKDARYADYVNLSDFCTVKDYTPSEETEVNRASLPYLYSDILRTQPQPPKHKPASQWEQKLYRNAEKCLSVVESNCSASPCSFSPLVPRDSQRISDLSSIRDRSPAKFSKNSINGDLRLSKHHSSSSNPSNKQLTPPGRDSDSGLGRGSGNSATGLAPLAESPPLGMARTHAPAVPTDNDDYALPPDASTPVSRHNSPYSNRVLTLPRNRDTVVLSSAGCSPLHQPLGMRTSLIPTHENMEKAGYLTQMSDNRLRSLKRRYIVLKNDKLDFYRTVKDKMKNDPPSRTIQLTDVTAVTRITSKTGTHGIQISTENEKLKYHAENDKVTEEWFTVISQNIRQLTINELSQKATRTEAILSGWVTKVKHGHQRRYFAALIGHKLLFFKKVDEKLPCSHIALQGCVITEKSKGSSDEYSGSSDEANPELMPEIPGTSNASRSSSSSQPEKADYSVCIEGSNADPVYLMLKNVEEKDKWLYYLKLAAKDPSMCGTAFEVLVQRLMLDTNSESDLWNDVLMTKPEEKPSDTLITIEEPRLKKKALENDMAIYLFSSVLMRPIAMQYHVDLSQNILTTALENTPLIDELYAQLIRLTCSKMETSVQAWKLLTMAIPLYLPSKYSIFWLLRTHLQRWKVMGDENSKLAEFCENLIVKKQKAGDRREGPSKLEAISILTRDPTSTTLPFSVPIQLPSGDFQVIEFDGCTEIGQCLSSLCLKLGLRPALLSGYALYAQELNDEDNYILLKNKQKLCDCLTAWEKQVKDMRCGRVTDDSCSIRLRLRLRHYWSNLIDEETPMEKIFLCYRMAEEIVKGYVPMSNELAEEMTALYAQLCYGDIPPNPETPLNRSLERFYPAKMLQVVNMRSLKASVEHHWKDLNGVGLAECVKMLLTVLRRWRFFGAFIKTAKMKMQKGEQILIALTDQGVHLLNEKQMDLIRSFPFHRLVNFGEYHGDFMISVSRILPPDAHPEETPRERLTFEMSKDSIEQLTTHLAEYIRCQSLVWKLSGRHI</sequence>
<feature type="compositionally biased region" description="Polar residues" evidence="3">
    <location>
        <begin position="119"/>
        <end position="133"/>
    </location>
</feature>
<dbReference type="InterPro" id="IPR019748">
    <property type="entry name" value="FERM_central"/>
</dbReference>
<evidence type="ECO:0000259" key="6">
    <source>
        <dbReference type="PROSITE" id="PS51016"/>
    </source>
</evidence>
<dbReference type="CDD" id="cd14473">
    <property type="entry name" value="FERM_B-lobe"/>
    <property type="match status" value="1"/>
</dbReference>
<dbReference type="InterPro" id="IPR019749">
    <property type="entry name" value="Band_41_domain"/>
</dbReference>
<dbReference type="PROSITE" id="PS51016">
    <property type="entry name" value="MYTH4"/>
    <property type="match status" value="1"/>
</dbReference>
<dbReference type="InterPro" id="IPR014352">
    <property type="entry name" value="FERM/acyl-CoA-bd_prot_sf"/>
</dbReference>
<dbReference type="Proteomes" id="UP000783686">
    <property type="component" value="Unassembled WGS sequence"/>
</dbReference>
<dbReference type="Gene3D" id="3.10.20.90">
    <property type="entry name" value="Phosphatidylinositol 3-kinase Catalytic Subunit, Chain A, domain 1"/>
    <property type="match status" value="1"/>
</dbReference>
<gene>
    <name evidence="7" type="ORF">BOKJ2_LOCUS10430</name>
</gene>
<dbReference type="PROSITE" id="PS50003">
    <property type="entry name" value="PH_DOMAIN"/>
    <property type="match status" value="2"/>
</dbReference>
<dbReference type="Gene3D" id="2.30.29.30">
    <property type="entry name" value="Pleckstrin-homology domain (PH domain)/Phosphotyrosine-binding domain (PTB)"/>
    <property type="match status" value="2"/>
</dbReference>
<dbReference type="PANTHER" id="PTHR22903:SF8">
    <property type="entry name" value="MAX-1A"/>
    <property type="match status" value="1"/>
</dbReference>
<accession>A0A811L608</accession>
<evidence type="ECO:0000313" key="7">
    <source>
        <dbReference type="EMBL" id="CAD5223660.1"/>
    </source>
</evidence>
<evidence type="ECO:0000259" key="5">
    <source>
        <dbReference type="PROSITE" id="PS50057"/>
    </source>
</evidence>
<dbReference type="Gene3D" id="1.25.40.530">
    <property type="entry name" value="MyTH4 domain"/>
    <property type="match status" value="1"/>
</dbReference>
<feature type="domain" description="PH" evidence="4">
    <location>
        <begin position="589"/>
        <end position="718"/>
    </location>
</feature>
<dbReference type="Proteomes" id="UP000614601">
    <property type="component" value="Unassembled WGS sequence"/>
</dbReference>
<comment type="caution">
    <text evidence="7">The sequence shown here is derived from an EMBL/GenBank/DDBJ whole genome shotgun (WGS) entry which is preliminary data.</text>
</comment>
<dbReference type="Gene3D" id="1.20.80.10">
    <property type="match status" value="1"/>
</dbReference>
<dbReference type="InterPro" id="IPR000299">
    <property type="entry name" value="FERM_domain"/>
</dbReference>
<proteinExistence type="predicted"/>
<dbReference type="GO" id="GO:0005856">
    <property type="term" value="C:cytoskeleton"/>
    <property type="evidence" value="ECO:0007669"/>
    <property type="project" value="InterPro"/>
</dbReference>
<name>A0A811L608_9BILA</name>